<comment type="subunit">
    <text evidence="16 17">Composed of six subunits; NqrA, NqrB, NqrC, NqrD, NqrE and NqrF.</text>
</comment>
<evidence type="ECO:0000256" key="7">
    <source>
        <dbReference type="ARBA" id="ARBA00022692"/>
    </source>
</evidence>
<evidence type="ECO:0000256" key="15">
    <source>
        <dbReference type="ARBA" id="ARBA00023201"/>
    </source>
</evidence>
<feature type="modified residue" description="FMN phosphoryl threonine" evidence="16">
    <location>
        <position position="221"/>
    </location>
</feature>
<keyword evidence="8 16" id="KW-1278">Translocase</keyword>
<evidence type="ECO:0000256" key="8">
    <source>
        <dbReference type="ARBA" id="ARBA00022967"/>
    </source>
</evidence>
<reference evidence="19 20" key="1">
    <citation type="journal article" date="2025" name="Int. J. Syst. Evol. Microbiol.">
        <title>Desulfovibrio falkowii sp. nov., Porphyromonas miyakawae sp. nov., Mediterraneibacter flintii sp. nov. and Owariibacterium komagatae gen. nov., sp. nov., isolated from human faeces.</title>
        <authorList>
            <person name="Hamaguchi T."/>
            <person name="Ohara M."/>
            <person name="Hisatomi A."/>
            <person name="Sekiguchi K."/>
            <person name="Takeda J.I."/>
            <person name="Ueyama J."/>
            <person name="Ito M."/>
            <person name="Nishiwaki H."/>
            <person name="Ogi T."/>
            <person name="Hirayama M."/>
            <person name="Ohkuma M."/>
            <person name="Sakamoto M."/>
            <person name="Ohno K."/>
        </authorList>
    </citation>
    <scope>NUCLEOTIDE SEQUENCE [LARGE SCALE GENOMIC DNA]</scope>
    <source>
        <strain evidence="19 20">13CB11C</strain>
    </source>
</reference>
<keyword evidence="6 16" id="KW-0288">FMN</keyword>
<evidence type="ECO:0000256" key="9">
    <source>
        <dbReference type="ARBA" id="ARBA00022989"/>
    </source>
</evidence>
<keyword evidence="9 16" id="KW-1133">Transmembrane helix</keyword>
<keyword evidence="11 16" id="KW-0915">Sodium</keyword>
<evidence type="ECO:0000256" key="6">
    <source>
        <dbReference type="ARBA" id="ARBA00022643"/>
    </source>
</evidence>
<dbReference type="NCBIfam" id="TIGR01938">
    <property type="entry name" value="nqrC"/>
    <property type="match status" value="1"/>
</dbReference>
<evidence type="ECO:0000256" key="3">
    <source>
        <dbReference type="ARBA" id="ARBA00022519"/>
    </source>
</evidence>
<dbReference type="PANTHER" id="PTHR37838:SF1">
    <property type="entry name" value="NA(+)-TRANSLOCATING NADH-QUINONE REDUCTASE SUBUNIT C"/>
    <property type="match status" value="1"/>
</dbReference>
<evidence type="ECO:0000256" key="4">
    <source>
        <dbReference type="ARBA" id="ARBA00022553"/>
    </source>
</evidence>
<dbReference type="PANTHER" id="PTHR37838">
    <property type="entry name" value="NA(+)-TRANSLOCATING NADH-QUINONE REDUCTASE SUBUNIT C"/>
    <property type="match status" value="1"/>
</dbReference>
<keyword evidence="13 16" id="KW-0830">Ubiquinone</keyword>
<evidence type="ECO:0000259" key="18">
    <source>
        <dbReference type="SMART" id="SM00900"/>
    </source>
</evidence>
<feature type="domain" description="FMN-binding" evidence="18">
    <location>
        <begin position="139"/>
        <end position="238"/>
    </location>
</feature>
<evidence type="ECO:0000313" key="20">
    <source>
        <dbReference type="Proteomes" id="UP001628220"/>
    </source>
</evidence>
<protein>
    <recommendedName>
        <fullName evidence="16 17">Na(+)-translocating NADH-quinone reductase subunit C</fullName>
        <shortName evidence="16 17">Na(+)-NQR subunit C</shortName>
        <shortName evidence="16 17">Na(+)-translocating NQR subunit C</shortName>
        <ecNumber evidence="16 17">7.2.1.1</ecNumber>
    </recommendedName>
    <alternativeName>
        <fullName evidence="16 17">NQR complex subunit C</fullName>
    </alternativeName>
    <alternativeName>
        <fullName evidence="16 17">NQR-1 subunit C</fullName>
    </alternativeName>
</protein>
<keyword evidence="2 16" id="KW-1003">Cell membrane</keyword>
<dbReference type="HAMAP" id="MF_00427">
    <property type="entry name" value="NqrC"/>
    <property type="match status" value="1"/>
</dbReference>
<sequence length="261" mass="28677">MGKMNKDSNSYTLIYTAVMIIIVAVALAFTSQVLRKPQQANERIDKMQQVLRSLKQNPDDKAQVINVYQSTIKRELLINDKGDIVKEFTGSELGSSEVFYMNTKNQYKYYRKDATTPLPLYEAEVDGSTKYVIPLNGMGLWGDIWGYIALNDDGYTVYGIDFSHASETPGLGGEIVHEAFSSQFDGKHIGTLETGVVGIAVVKKGRKVQNMDQVDGISGGTLTSNGVNDMLHDCLIPYNAFLGKLAKGTPVSNDITTEGIN</sequence>
<keyword evidence="3" id="KW-0997">Cell inner membrane</keyword>
<dbReference type="Proteomes" id="UP001628220">
    <property type="component" value="Unassembled WGS sequence"/>
</dbReference>
<evidence type="ECO:0000256" key="5">
    <source>
        <dbReference type="ARBA" id="ARBA00022630"/>
    </source>
</evidence>
<evidence type="ECO:0000256" key="14">
    <source>
        <dbReference type="ARBA" id="ARBA00023136"/>
    </source>
</evidence>
<keyword evidence="1 16" id="KW-0813">Transport</keyword>
<comment type="function">
    <text evidence="16">NQR complex catalyzes the reduction of ubiquinone-1 to ubiquinol by two successive reactions, coupled with the transport of Na(+) ions from the cytoplasm to the periplasm. NqrA to NqrE are probably involved in the second step, the conversion of ubisemiquinone to ubiquinol.</text>
</comment>
<evidence type="ECO:0000256" key="12">
    <source>
        <dbReference type="ARBA" id="ARBA00023065"/>
    </source>
</evidence>
<dbReference type="InterPro" id="IPR007329">
    <property type="entry name" value="FMN-bd"/>
</dbReference>
<gene>
    <name evidence="16" type="primary">nqrC</name>
    <name evidence="19" type="ORF">Tsumi_03140</name>
</gene>
<dbReference type="InterPro" id="IPR010204">
    <property type="entry name" value="NqrC"/>
</dbReference>
<dbReference type="EC" id="7.2.1.1" evidence="16 17"/>
<organism evidence="19 20">
    <name type="scientific">Porphyromonas miyakawae</name>
    <dbReference type="NCBI Taxonomy" id="3137470"/>
    <lineage>
        <taxon>Bacteria</taxon>
        <taxon>Pseudomonadati</taxon>
        <taxon>Bacteroidota</taxon>
        <taxon>Bacteroidia</taxon>
        <taxon>Bacteroidales</taxon>
        <taxon>Porphyromonadaceae</taxon>
        <taxon>Porphyromonas</taxon>
    </lineage>
</organism>
<comment type="caution">
    <text evidence="16">Lacks conserved residue(s) required for the propagation of feature annotation.</text>
</comment>
<proteinExistence type="inferred from homology"/>
<comment type="cofactor">
    <cofactor evidence="16 17">
        <name>FMN</name>
        <dbReference type="ChEBI" id="CHEBI:58210"/>
    </cofactor>
</comment>
<evidence type="ECO:0000256" key="2">
    <source>
        <dbReference type="ARBA" id="ARBA00022475"/>
    </source>
</evidence>
<keyword evidence="5 16" id="KW-0285">Flavoprotein</keyword>
<evidence type="ECO:0000256" key="16">
    <source>
        <dbReference type="HAMAP-Rule" id="MF_00427"/>
    </source>
</evidence>
<dbReference type="SMART" id="SM00900">
    <property type="entry name" value="FMN_bind"/>
    <property type="match status" value="1"/>
</dbReference>
<comment type="caution">
    <text evidence="19">The sequence shown here is derived from an EMBL/GenBank/DDBJ whole genome shotgun (WGS) entry which is preliminary data.</text>
</comment>
<dbReference type="EMBL" id="BAAFSF010000001">
    <property type="protein sequence ID" value="GAB1251210.1"/>
    <property type="molecule type" value="Genomic_DNA"/>
</dbReference>
<feature type="transmembrane region" description="Helical" evidence="16">
    <location>
        <begin position="12"/>
        <end position="34"/>
    </location>
</feature>
<evidence type="ECO:0000256" key="1">
    <source>
        <dbReference type="ARBA" id="ARBA00022448"/>
    </source>
</evidence>
<name>A0ABQ0E0F9_9PORP</name>
<evidence type="ECO:0000256" key="11">
    <source>
        <dbReference type="ARBA" id="ARBA00023053"/>
    </source>
</evidence>
<keyword evidence="7 16" id="KW-0812">Transmembrane</keyword>
<comment type="similarity">
    <text evidence="16 17">Belongs to the NqrC family.</text>
</comment>
<keyword evidence="15 16" id="KW-0739">Sodium transport</keyword>
<evidence type="ECO:0000313" key="19">
    <source>
        <dbReference type="EMBL" id="GAB1251210.1"/>
    </source>
</evidence>
<keyword evidence="12 16" id="KW-0406">Ion transport</keyword>
<comment type="catalytic activity">
    <reaction evidence="16 17">
        <text>a ubiquinone + n Na(+)(in) + NADH + H(+) = a ubiquinol + n Na(+)(out) + NAD(+)</text>
        <dbReference type="Rhea" id="RHEA:47748"/>
        <dbReference type="Rhea" id="RHEA-COMP:9565"/>
        <dbReference type="Rhea" id="RHEA-COMP:9566"/>
        <dbReference type="ChEBI" id="CHEBI:15378"/>
        <dbReference type="ChEBI" id="CHEBI:16389"/>
        <dbReference type="ChEBI" id="CHEBI:17976"/>
        <dbReference type="ChEBI" id="CHEBI:29101"/>
        <dbReference type="ChEBI" id="CHEBI:57540"/>
        <dbReference type="ChEBI" id="CHEBI:57945"/>
        <dbReference type="EC" id="7.2.1.1"/>
    </reaction>
</comment>
<keyword evidence="14 16" id="KW-0472">Membrane</keyword>
<dbReference type="Pfam" id="PF04205">
    <property type="entry name" value="FMN_bind"/>
    <property type="match status" value="1"/>
</dbReference>
<evidence type="ECO:0000256" key="10">
    <source>
        <dbReference type="ARBA" id="ARBA00023027"/>
    </source>
</evidence>
<dbReference type="PIRSF" id="PIRSF009437">
    <property type="entry name" value="NQR-1_subunit_C"/>
    <property type="match status" value="1"/>
</dbReference>
<accession>A0ABQ0E0F9</accession>
<keyword evidence="4 16" id="KW-0597">Phosphoprotein</keyword>
<evidence type="ECO:0000256" key="17">
    <source>
        <dbReference type="PIRNR" id="PIRNR009437"/>
    </source>
</evidence>
<comment type="subcellular location">
    <subcellularLocation>
        <location evidence="16">Cell membrane</location>
        <topology evidence="16">Single-pass membrane protein</topology>
    </subcellularLocation>
</comment>
<evidence type="ECO:0000256" key="13">
    <source>
        <dbReference type="ARBA" id="ARBA00023075"/>
    </source>
</evidence>
<keyword evidence="20" id="KW-1185">Reference proteome</keyword>
<keyword evidence="10 16" id="KW-0520">NAD</keyword>